<evidence type="ECO:0000313" key="2">
    <source>
        <dbReference type="EMBL" id="RHN48469.1"/>
    </source>
</evidence>
<gene>
    <name evidence="2" type="ORF">MtrunA17_Chr7g0264121</name>
</gene>
<proteinExistence type="predicted"/>
<protein>
    <recommendedName>
        <fullName evidence="4">Transmembrane protein</fullName>
    </recommendedName>
</protein>
<dbReference type="AlphaFoldDB" id="A0A396H5B9"/>
<keyword evidence="1" id="KW-1133">Transmembrane helix</keyword>
<keyword evidence="1" id="KW-0812">Transmembrane</keyword>
<evidence type="ECO:0000313" key="3">
    <source>
        <dbReference type="Proteomes" id="UP000265566"/>
    </source>
</evidence>
<dbReference type="Proteomes" id="UP000265566">
    <property type="component" value="Chromosome 7"/>
</dbReference>
<evidence type="ECO:0008006" key="4">
    <source>
        <dbReference type="Google" id="ProtNLM"/>
    </source>
</evidence>
<name>A0A396H5B9_MEDTR</name>
<feature type="transmembrane region" description="Helical" evidence="1">
    <location>
        <begin position="30"/>
        <end position="50"/>
    </location>
</feature>
<dbReference type="EMBL" id="PSQE01000007">
    <property type="protein sequence ID" value="RHN48469.1"/>
    <property type="molecule type" value="Genomic_DNA"/>
</dbReference>
<evidence type="ECO:0000256" key="1">
    <source>
        <dbReference type="SAM" id="Phobius"/>
    </source>
</evidence>
<sequence>MKSLSNSVTKFCDQRICDEFYVFRHKFPSLILLFLVVYGDPLCFLISILGEFGVADSWTRLYGIEPLPEVVEPIGVVKNRDIFYLNIDEEVERLVLKKDMNVVKWLFIMKVFFQSEKYIYS</sequence>
<accession>A0A396H5B9</accession>
<dbReference type="Gramene" id="rna43188">
    <property type="protein sequence ID" value="RHN48469.1"/>
    <property type="gene ID" value="gene43188"/>
</dbReference>
<organism evidence="2 3">
    <name type="scientific">Medicago truncatula</name>
    <name type="common">Barrel medic</name>
    <name type="synonym">Medicago tribuloides</name>
    <dbReference type="NCBI Taxonomy" id="3880"/>
    <lineage>
        <taxon>Eukaryota</taxon>
        <taxon>Viridiplantae</taxon>
        <taxon>Streptophyta</taxon>
        <taxon>Embryophyta</taxon>
        <taxon>Tracheophyta</taxon>
        <taxon>Spermatophyta</taxon>
        <taxon>Magnoliopsida</taxon>
        <taxon>eudicotyledons</taxon>
        <taxon>Gunneridae</taxon>
        <taxon>Pentapetalae</taxon>
        <taxon>rosids</taxon>
        <taxon>fabids</taxon>
        <taxon>Fabales</taxon>
        <taxon>Fabaceae</taxon>
        <taxon>Papilionoideae</taxon>
        <taxon>50 kb inversion clade</taxon>
        <taxon>NPAAA clade</taxon>
        <taxon>Hologalegina</taxon>
        <taxon>IRL clade</taxon>
        <taxon>Trifolieae</taxon>
        <taxon>Medicago</taxon>
    </lineage>
</organism>
<keyword evidence="1" id="KW-0472">Membrane</keyword>
<reference evidence="3" key="1">
    <citation type="journal article" date="2018" name="Nat. Plants">
        <title>Whole-genome landscape of Medicago truncatula symbiotic genes.</title>
        <authorList>
            <person name="Pecrix Y."/>
            <person name="Staton S.E."/>
            <person name="Sallet E."/>
            <person name="Lelandais-Briere C."/>
            <person name="Moreau S."/>
            <person name="Carrere S."/>
            <person name="Blein T."/>
            <person name="Jardinaud M.F."/>
            <person name="Latrasse D."/>
            <person name="Zouine M."/>
            <person name="Zahm M."/>
            <person name="Kreplak J."/>
            <person name="Mayjonade B."/>
            <person name="Satge C."/>
            <person name="Perez M."/>
            <person name="Cauet S."/>
            <person name="Marande W."/>
            <person name="Chantry-Darmon C."/>
            <person name="Lopez-Roques C."/>
            <person name="Bouchez O."/>
            <person name="Berard A."/>
            <person name="Debelle F."/>
            <person name="Munos S."/>
            <person name="Bendahmane A."/>
            <person name="Berges H."/>
            <person name="Niebel A."/>
            <person name="Buitink J."/>
            <person name="Frugier F."/>
            <person name="Benhamed M."/>
            <person name="Crespi M."/>
            <person name="Gouzy J."/>
            <person name="Gamas P."/>
        </authorList>
    </citation>
    <scope>NUCLEOTIDE SEQUENCE [LARGE SCALE GENOMIC DNA]</scope>
    <source>
        <strain evidence="3">cv. Jemalong A17</strain>
    </source>
</reference>
<comment type="caution">
    <text evidence="2">The sequence shown here is derived from an EMBL/GenBank/DDBJ whole genome shotgun (WGS) entry which is preliminary data.</text>
</comment>